<dbReference type="SUPFAM" id="SSF52317">
    <property type="entry name" value="Class I glutamine amidotransferase-like"/>
    <property type="match status" value="1"/>
</dbReference>
<name>A0A2L0UF73_9MICC</name>
<keyword evidence="1" id="KW-0378">Hydrolase</keyword>
<protein>
    <submittedName>
        <fullName evidence="1">Gamma-glutamyl-gamma-aminobutyrate hydrolase</fullName>
    </submittedName>
</protein>
<dbReference type="EMBL" id="CP024915">
    <property type="protein sequence ID" value="AUZ87903.1"/>
    <property type="molecule type" value="Genomic_DNA"/>
</dbReference>
<dbReference type="InterPro" id="IPR029062">
    <property type="entry name" value="Class_I_gatase-like"/>
</dbReference>
<dbReference type="InterPro" id="IPR044668">
    <property type="entry name" value="PuuD-like"/>
</dbReference>
<dbReference type="RefSeq" id="WP_208739120.1">
    <property type="nucleotide sequence ID" value="NZ_CP024915.1"/>
</dbReference>
<dbReference type="PANTHER" id="PTHR43235">
    <property type="entry name" value="GLUTAMINE AMIDOTRANSFERASE PB2B2.05-RELATED"/>
    <property type="match status" value="1"/>
</dbReference>
<dbReference type="Pfam" id="PF07722">
    <property type="entry name" value="Peptidase_C26"/>
    <property type="match status" value="1"/>
</dbReference>
<dbReference type="GO" id="GO:0033969">
    <property type="term" value="F:gamma-glutamyl-gamma-aminobutyrate hydrolase activity"/>
    <property type="evidence" value="ECO:0007669"/>
    <property type="project" value="TreeGrafter"/>
</dbReference>
<dbReference type="AlphaFoldDB" id="A0A2L0UF73"/>
<reference evidence="1 2" key="1">
    <citation type="submission" date="2017-11" db="EMBL/GenBank/DDBJ databases">
        <title>Draft genome of Arthrobacter agilis strain UMCV2, a plant growth-promoting rhizobacterium and biocontrol capacity of phytopathogenic fungi.</title>
        <authorList>
            <person name="Martinez-Camara R."/>
            <person name="Santoyo G."/>
            <person name="Moreno-Hagelsieb G."/>
            <person name="Valencia-Cantero E."/>
        </authorList>
    </citation>
    <scope>NUCLEOTIDE SEQUENCE [LARGE SCALE GENOMIC DNA]</scope>
    <source>
        <strain evidence="1 2">UMCV2</strain>
    </source>
</reference>
<sequence>MTTSDSLPRPVVGLTSYLDSAVTEGCGTIEAAFLPQNYLAPVLAAGAIPVLLPPQGTDGGVLEHLLPRLDGVIVVGGWDIDPARYGAEPHAETDRPHLLRDAWDSAVVREAVRTDLPLLGICRGEQMLNVALGGSLHQHLPDLVGEGTYQLGDHRFNAIPVDLRPGSHVARVMGGTRVEAVPVSHHQAVDRLGLGLQAAAWSDDGVIEAIELPQNRFCIGVQWHPEQSPTETALFDAFMQAARERQLGRTLPLHLDGAFQEMGLPAG</sequence>
<organism evidence="1 2">
    <name type="scientific">Arthrobacter agilis</name>
    <dbReference type="NCBI Taxonomy" id="37921"/>
    <lineage>
        <taxon>Bacteria</taxon>
        <taxon>Bacillati</taxon>
        <taxon>Actinomycetota</taxon>
        <taxon>Actinomycetes</taxon>
        <taxon>Micrococcales</taxon>
        <taxon>Micrococcaceae</taxon>
        <taxon>Arthrobacter</taxon>
    </lineage>
</organism>
<dbReference type="PANTHER" id="PTHR43235:SF1">
    <property type="entry name" value="GLUTAMINE AMIDOTRANSFERASE PB2B2.05-RELATED"/>
    <property type="match status" value="1"/>
</dbReference>
<dbReference type="Gene3D" id="3.40.50.880">
    <property type="match status" value="1"/>
</dbReference>
<dbReference type="GO" id="GO:0006598">
    <property type="term" value="P:polyamine catabolic process"/>
    <property type="evidence" value="ECO:0007669"/>
    <property type="project" value="TreeGrafter"/>
</dbReference>
<proteinExistence type="predicted"/>
<dbReference type="CDD" id="cd01745">
    <property type="entry name" value="GATase1_2"/>
    <property type="match status" value="1"/>
</dbReference>
<dbReference type="PROSITE" id="PS51273">
    <property type="entry name" value="GATASE_TYPE_1"/>
    <property type="match status" value="1"/>
</dbReference>
<dbReference type="Proteomes" id="UP000239187">
    <property type="component" value="Chromosome"/>
</dbReference>
<dbReference type="InterPro" id="IPR011697">
    <property type="entry name" value="Peptidase_C26"/>
</dbReference>
<evidence type="ECO:0000313" key="2">
    <source>
        <dbReference type="Proteomes" id="UP000239187"/>
    </source>
</evidence>
<accession>A0A2L0UF73</accession>
<gene>
    <name evidence="1" type="ORF">CVO76_09865</name>
</gene>
<dbReference type="GO" id="GO:0005829">
    <property type="term" value="C:cytosol"/>
    <property type="evidence" value="ECO:0007669"/>
    <property type="project" value="TreeGrafter"/>
</dbReference>
<evidence type="ECO:0000313" key="1">
    <source>
        <dbReference type="EMBL" id="AUZ87903.1"/>
    </source>
</evidence>